<keyword evidence="7" id="KW-1185">Reference proteome</keyword>
<dbReference type="Proteomes" id="UP000289166">
    <property type="component" value="Unassembled WGS sequence"/>
</dbReference>
<reference evidence="7" key="1">
    <citation type="submission" date="2018-11" db="EMBL/GenBank/DDBJ databases">
        <title>Genome sequencing of a novel mesophilic and cellulolytic organism within the genus Hungateiclostridium.</title>
        <authorList>
            <person name="Rettenmaier R."/>
            <person name="Liebl W."/>
            <person name="Zverlov V."/>
        </authorList>
    </citation>
    <scope>NUCLEOTIDE SEQUENCE [LARGE SCALE GENOMIC DNA]</scope>
    <source>
        <strain evidence="7">N2K1</strain>
    </source>
</reference>
<sequence>MKRRVLSVIAIVVLLTLVLSGCRKEENTSGRDVTKHTGSTAVSPDDGSKKLKKITVSYAGGTCEAPLFVAYHKGFFEDEGLEVEFVKADFEKLKTGIASGKIDASVGNFAWFKAIEQGLKVKLTAGIHAGCIVAVAPPDSGIKSVTDLKGKTIGVESIGGGPMIILSFELQKAGVDPKKDVQWKAFPSAQLETAIDKKEIDAFITWDPFGTKLVREKNYLALVDIAKDEPYKSGYCCYTVVSEKLVKEDPDAAARYTRAILRSAEWVGENIDEASKIEVENNYVSVGVEENADFLRGYVWRPGVKGAKENIKFFIHEQKEQGILDASTDETELFNKIFAEVIPDFNGN</sequence>
<evidence type="ECO:0000313" key="7">
    <source>
        <dbReference type="Proteomes" id="UP000289166"/>
    </source>
</evidence>
<evidence type="ECO:0000259" key="5">
    <source>
        <dbReference type="SMART" id="SM00062"/>
    </source>
</evidence>
<gene>
    <name evidence="6" type="ORF">EFD62_11375</name>
</gene>
<dbReference type="PANTHER" id="PTHR30024">
    <property type="entry name" value="ALIPHATIC SULFONATES-BINDING PROTEIN-RELATED"/>
    <property type="match status" value="1"/>
</dbReference>
<evidence type="ECO:0000256" key="3">
    <source>
        <dbReference type="ARBA" id="ARBA00022729"/>
    </source>
</evidence>
<dbReference type="InterPro" id="IPR015168">
    <property type="entry name" value="SsuA/THI5"/>
</dbReference>
<dbReference type="GO" id="GO:0042597">
    <property type="term" value="C:periplasmic space"/>
    <property type="evidence" value="ECO:0007669"/>
    <property type="project" value="UniProtKB-SubCell"/>
</dbReference>
<dbReference type="Gene3D" id="3.40.190.10">
    <property type="entry name" value="Periplasmic binding protein-like II"/>
    <property type="match status" value="2"/>
</dbReference>
<dbReference type="AlphaFoldDB" id="A0A4Q0I304"/>
<proteinExistence type="inferred from homology"/>
<evidence type="ECO:0000256" key="4">
    <source>
        <dbReference type="SAM" id="MobiDB-lite"/>
    </source>
</evidence>
<protein>
    <recommendedName>
        <fullName evidence="5">Solute-binding protein family 3/N-terminal domain-containing protein</fullName>
    </recommendedName>
</protein>
<dbReference type="SUPFAM" id="SSF53850">
    <property type="entry name" value="Periplasmic binding protein-like II"/>
    <property type="match status" value="1"/>
</dbReference>
<evidence type="ECO:0000313" key="6">
    <source>
        <dbReference type="EMBL" id="RXE58620.1"/>
    </source>
</evidence>
<dbReference type="OrthoDB" id="9802202at2"/>
<dbReference type="PANTHER" id="PTHR30024:SF47">
    <property type="entry name" value="TAURINE-BINDING PERIPLASMIC PROTEIN"/>
    <property type="match status" value="1"/>
</dbReference>
<dbReference type="RefSeq" id="WP_069195905.1">
    <property type="nucleotide sequence ID" value="NZ_RLII01000015.1"/>
</dbReference>
<feature type="region of interest" description="Disordered" evidence="4">
    <location>
        <begin position="27"/>
        <end position="47"/>
    </location>
</feature>
<dbReference type="SMART" id="SM00062">
    <property type="entry name" value="PBPb"/>
    <property type="match status" value="1"/>
</dbReference>
<organism evidence="6 7">
    <name type="scientific">Acetivibrio mesophilus</name>
    <dbReference type="NCBI Taxonomy" id="2487273"/>
    <lineage>
        <taxon>Bacteria</taxon>
        <taxon>Bacillati</taxon>
        <taxon>Bacillota</taxon>
        <taxon>Clostridia</taxon>
        <taxon>Eubacteriales</taxon>
        <taxon>Oscillospiraceae</taxon>
        <taxon>Acetivibrio</taxon>
    </lineage>
</organism>
<comment type="subcellular location">
    <subcellularLocation>
        <location evidence="1">Periplasm</location>
    </subcellularLocation>
</comment>
<keyword evidence="3" id="KW-0732">Signal</keyword>
<dbReference type="PROSITE" id="PS51257">
    <property type="entry name" value="PROKAR_LIPOPROTEIN"/>
    <property type="match status" value="1"/>
</dbReference>
<name>A0A4Q0I304_9FIRM</name>
<accession>A0A4Q0I304</accession>
<dbReference type="EMBL" id="RLII01000015">
    <property type="protein sequence ID" value="RXE58620.1"/>
    <property type="molecule type" value="Genomic_DNA"/>
</dbReference>
<evidence type="ECO:0000256" key="2">
    <source>
        <dbReference type="ARBA" id="ARBA00010742"/>
    </source>
</evidence>
<feature type="domain" description="Solute-binding protein family 3/N-terminal" evidence="5">
    <location>
        <begin position="53"/>
        <end position="270"/>
    </location>
</feature>
<dbReference type="Pfam" id="PF09084">
    <property type="entry name" value="NMT1"/>
    <property type="match status" value="1"/>
</dbReference>
<comment type="similarity">
    <text evidence="2">Belongs to the bacterial solute-binding protein SsuA/TauA family.</text>
</comment>
<dbReference type="InterPro" id="IPR001638">
    <property type="entry name" value="Solute-binding_3/MltF_N"/>
</dbReference>
<comment type="caution">
    <text evidence="6">The sequence shown here is derived from an EMBL/GenBank/DDBJ whole genome shotgun (WGS) entry which is preliminary data.</text>
</comment>
<evidence type="ECO:0000256" key="1">
    <source>
        <dbReference type="ARBA" id="ARBA00004418"/>
    </source>
</evidence>